<reference evidence="1 2" key="1">
    <citation type="submission" date="2024-05" db="EMBL/GenBank/DDBJ databases">
        <authorList>
            <person name="Matzinger S.R."/>
            <person name="Bankers L."/>
            <person name="Rossheim A."/>
            <person name="Hetherington-Rauth M.C."/>
            <person name="Smith A."/>
            <person name="Baird S."/>
            <person name="Polanco D."/>
        </authorList>
    </citation>
    <scope>NUCLEOTIDE SEQUENCE [LARGE SCALE GENOMIC DNA]</scope>
    <source>
        <strain evidence="1 2">2024CJ-00066</strain>
    </source>
</reference>
<comment type="caution">
    <text evidence="1">The sequence shown here is derived from an EMBL/GenBank/DDBJ whole genome shotgun (WGS) entry which is preliminary data.</text>
</comment>
<keyword evidence="2" id="KW-1185">Reference proteome</keyword>
<dbReference type="RefSeq" id="WP_349271907.1">
    <property type="nucleotide sequence ID" value="NZ_JBECZB010000001.1"/>
</dbReference>
<dbReference type="Proteomes" id="UP001447151">
    <property type="component" value="Unassembled WGS sequence"/>
</dbReference>
<dbReference type="InterPro" id="IPR021283">
    <property type="entry name" value="Phage_Wedge1"/>
</dbReference>
<dbReference type="EMBL" id="JBECZB010000001">
    <property type="protein sequence ID" value="MEQ3509729.1"/>
    <property type="molecule type" value="Genomic_DNA"/>
</dbReference>
<evidence type="ECO:0000313" key="2">
    <source>
        <dbReference type="Proteomes" id="UP001447151"/>
    </source>
</evidence>
<gene>
    <name evidence="1" type="ORF">ABM124_00010</name>
</gene>
<evidence type="ECO:0000313" key="1">
    <source>
        <dbReference type="EMBL" id="MEQ3509729.1"/>
    </source>
</evidence>
<accession>A0ABV1JGV7</accession>
<sequence length="210" mass="23981">MRNLQQTIISQYANSPIICGLIERFNRCIDPRADAMEFYRDIWDIETAKGYGLDIWGRIVGIGREVMISAQDEYIGFAQGCTPFDNGVWSAGEGLERQYRLDDDAYRRVIMLKAMSNITYASAPNINRLLSIMFEKRGRAYFVKNGTMAARYVFEFFLLPVERSIIRQSDLLPRPSGVLLDFYEPEADKTFGYIEANLAPFGEGAFFMGV</sequence>
<proteinExistence type="predicted"/>
<organism evidence="1 2">
    <name type="scientific">Neisseria polysaccharea</name>
    <dbReference type="NCBI Taxonomy" id="489"/>
    <lineage>
        <taxon>Bacteria</taxon>
        <taxon>Pseudomonadati</taxon>
        <taxon>Pseudomonadota</taxon>
        <taxon>Betaproteobacteria</taxon>
        <taxon>Neisseriales</taxon>
        <taxon>Neisseriaceae</taxon>
        <taxon>Neisseria</taxon>
    </lineage>
</organism>
<dbReference type="Pfam" id="PF11041">
    <property type="entry name" value="Phage_Wedge1"/>
    <property type="match status" value="1"/>
</dbReference>
<protein>
    <submittedName>
        <fullName evidence="1">DUF2612 domain-containing protein</fullName>
    </submittedName>
</protein>
<name>A0ABV1JGV7_NEIPO</name>